<feature type="transmembrane region" description="Helical" evidence="11">
    <location>
        <begin position="836"/>
        <end position="857"/>
    </location>
</feature>
<evidence type="ECO:0000256" key="4">
    <source>
        <dbReference type="ARBA" id="ARBA00022614"/>
    </source>
</evidence>
<dbReference type="InterPro" id="IPR003591">
    <property type="entry name" value="Leu-rich_rpt_typical-subtyp"/>
</dbReference>
<keyword evidence="9 11" id="KW-0472">Membrane</keyword>
<gene>
    <name evidence="15" type="primary">LOC113698284</name>
</gene>
<feature type="chain" id="PRO_5046296511" evidence="12">
    <location>
        <begin position="23"/>
        <end position="892"/>
    </location>
</feature>
<organism evidence="14 15">
    <name type="scientific">Coffea arabica</name>
    <name type="common">Arabian coffee</name>
    <dbReference type="NCBI Taxonomy" id="13443"/>
    <lineage>
        <taxon>Eukaryota</taxon>
        <taxon>Viridiplantae</taxon>
        <taxon>Streptophyta</taxon>
        <taxon>Embryophyta</taxon>
        <taxon>Tracheophyta</taxon>
        <taxon>Spermatophyta</taxon>
        <taxon>Magnoliopsida</taxon>
        <taxon>eudicotyledons</taxon>
        <taxon>Gunneridae</taxon>
        <taxon>Pentapetalae</taxon>
        <taxon>asterids</taxon>
        <taxon>lamiids</taxon>
        <taxon>Gentianales</taxon>
        <taxon>Rubiaceae</taxon>
        <taxon>Ixoroideae</taxon>
        <taxon>Gardenieae complex</taxon>
        <taxon>Bertiereae - Coffeeae clade</taxon>
        <taxon>Coffeeae</taxon>
        <taxon>Coffea</taxon>
    </lineage>
</organism>
<dbReference type="RefSeq" id="XP_071916118.1">
    <property type="nucleotide sequence ID" value="XM_072060017.1"/>
</dbReference>
<feature type="domain" description="Leucine-rich repeat-containing N-terminal plant-type" evidence="13">
    <location>
        <begin position="36"/>
        <end position="74"/>
    </location>
</feature>
<keyword evidence="10" id="KW-0325">Glycoprotein</keyword>
<evidence type="ECO:0000259" key="13">
    <source>
        <dbReference type="Pfam" id="PF08263"/>
    </source>
</evidence>
<dbReference type="InterPro" id="IPR013210">
    <property type="entry name" value="LRR_N_plant-typ"/>
</dbReference>
<feature type="signal peptide" evidence="12">
    <location>
        <begin position="1"/>
        <end position="22"/>
    </location>
</feature>
<dbReference type="PANTHER" id="PTHR48063">
    <property type="entry name" value="LRR RECEPTOR-LIKE KINASE"/>
    <property type="match status" value="1"/>
</dbReference>
<keyword evidence="7" id="KW-0677">Repeat</keyword>
<evidence type="ECO:0000256" key="7">
    <source>
        <dbReference type="ARBA" id="ARBA00022737"/>
    </source>
</evidence>
<dbReference type="InterPro" id="IPR046956">
    <property type="entry name" value="RLP23-like"/>
</dbReference>
<dbReference type="GeneID" id="113698284"/>
<evidence type="ECO:0000256" key="11">
    <source>
        <dbReference type="SAM" id="Phobius"/>
    </source>
</evidence>
<evidence type="ECO:0000313" key="14">
    <source>
        <dbReference type="Proteomes" id="UP001652660"/>
    </source>
</evidence>
<dbReference type="InterPro" id="IPR001611">
    <property type="entry name" value="Leu-rich_rpt"/>
</dbReference>
<evidence type="ECO:0000256" key="12">
    <source>
        <dbReference type="SAM" id="SignalP"/>
    </source>
</evidence>
<reference evidence="15" key="1">
    <citation type="submission" date="2025-08" db="UniProtKB">
        <authorList>
            <consortium name="RefSeq"/>
        </authorList>
    </citation>
    <scope>IDENTIFICATION</scope>
    <source>
        <tissue evidence="15">Leaves</tissue>
    </source>
</reference>
<evidence type="ECO:0000256" key="10">
    <source>
        <dbReference type="ARBA" id="ARBA00023180"/>
    </source>
</evidence>
<evidence type="ECO:0000256" key="1">
    <source>
        <dbReference type="ARBA" id="ARBA00004251"/>
    </source>
</evidence>
<comment type="similarity">
    <text evidence="2">Belongs to the RLP family.</text>
</comment>
<dbReference type="Pfam" id="PF00560">
    <property type="entry name" value="LRR_1"/>
    <property type="match status" value="10"/>
</dbReference>
<evidence type="ECO:0000313" key="15">
    <source>
        <dbReference type="RefSeq" id="XP_071916118.1"/>
    </source>
</evidence>
<name>A0ABM4V9A3_COFAR</name>
<keyword evidence="3" id="KW-1003">Cell membrane</keyword>
<dbReference type="SMART" id="SM00369">
    <property type="entry name" value="LRR_TYP"/>
    <property type="match status" value="7"/>
</dbReference>
<dbReference type="PANTHER" id="PTHR48063:SF103">
    <property type="entry name" value="LEUCINE-RICH RECEPTOR-LIKE KINASE FAMILY PROTEIN"/>
    <property type="match status" value="1"/>
</dbReference>
<dbReference type="Pfam" id="PF13855">
    <property type="entry name" value="LRR_8"/>
    <property type="match status" value="3"/>
</dbReference>
<evidence type="ECO:0000256" key="2">
    <source>
        <dbReference type="ARBA" id="ARBA00009592"/>
    </source>
</evidence>
<evidence type="ECO:0000256" key="5">
    <source>
        <dbReference type="ARBA" id="ARBA00022692"/>
    </source>
</evidence>
<comment type="subcellular location">
    <subcellularLocation>
        <location evidence="1">Cell membrane</location>
        <topology evidence="1">Single-pass type I membrane protein</topology>
    </subcellularLocation>
</comment>
<evidence type="ECO:0000256" key="9">
    <source>
        <dbReference type="ARBA" id="ARBA00023136"/>
    </source>
</evidence>
<evidence type="ECO:0000256" key="6">
    <source>
        <dbReference type="ARBA" id="ARBA00022729"/>
    </source>
</evidence>
<keyword evidence="8 11" id="KW-1133">Transmembrane helix</keyword>
<accession>A0ABM4V9A3</accession>
<keyword evidence="5 11" id="KW-0812">Transmembrane</keyword>
<dbReference type="Gene3D" id="3.80.10.10">
    <property type="entry name" value="Ribonuclease Inhibitor"/>
    <property type="match status" value="4"/>
</dbReference>
<protein>
    <submittedName>
        <fullName evidence="15">Receptor-like protein EIX2</fullName>
    </submittedName>
</protein>
<dbReference type="Pfam" id="PF08263">
    <property type="entry name" value="LRRNT_2"/>
    <property type="match status" value="1"/>
</dbReference>
<dbReference type="SUPFAM" id="SSF52058">
    <property type="entry name" value="L domain-like"/>
    <property type="match status" value="3"/>
</dbReference>
<evidence type="ECO:0000256" key="3">
    <source>
        <dbReference type="ARBA" id="ARBA00022475"/>
    </source>
</evidence>
<keyword evidence="14" id="KW-1185">Reference proteome</keyword>
<proteinExistence type="inferred from homology"/>
<sequence>MGIVYLILKTIVAVLSCVKSSALSSSQGNLVVRCNESEKSALVKFREDFSNSMDRFSSWITEEDCCNWRGVMCSNKTGQWHVTMLDLHGHGPAESSQGNQVSDSLLDLPYLSYLDLSSNNFLQGQVPEFIGSLKNLEYLNLSNANFRGMIPDHLGNLSQLQYLDLSGNEYALRANKLDWLHGLSSLKVLELGGVDLSLVVNWLDAVNMLPSLVKLGFFACELNTLPLRLSAINFTQLQILDLSFNKFNSPMPYWLFNISQSLSVINFRRSQLRGSIPDAFESMSYLTIFDLSDNYLTGEFPKTLGLIADDDNSTRPSLRELYLSNNQLKGSLPPSIAQLSELEVLDLASNSMDGVITEDFLNFSHLQVLVLSSNSFMVNISSDWTPPFDLDTIGLQSCQIGPDFPRWLQTQKDFVSIDISSNNISGIVPDWFWNISMKVEYMNLSSNNLGGKLPDFSSKLNLSVLDMSNNSFFGPLPHFSLSMMSLILAENMITGTISPICESLVVNNSLSYLDLSLNALSGTIPDCWTQGNNLVVLNLAYNELSGMIPNSTGHLVHLKALILGKNALSGELPASLKYLTNLYVLDLGLNNLSGKIPEWIGENMGNLMILRLSDNEFDGNIPLQLCQLKDLKYFNLAGNSLSGKIPRCIDNFLTMAMVEADKSFIYDPYTVYRKTLLNVLIRMNPVSSKFMVFDLALNHLSGDIPGEITSLVGLTFLSLSNNNLTGEIPPDVGSMKLLEYLYLSRNSLSCSIPTSISLLHSLAHFNLSFNNLSGKIPSGFQIASLDASSFIGNQHLCGLPLTEDCSKPLYNDFSCRIENKGLQDEVKNDGFEVTSFYFGLAAGFAVSFWAFWITLLLSRSCRYAYFQFLDKWSDKIYVMIAIKVARLRNKQA</sequence>
<dbReference type="InterPro" id="IPR032675">
    <property type="entry name" value="LRR_dom_sf"/>
</dbReference>
<dbReference type="PROSITE" id="PS51450">
    <property type="entry name" value="LRR"/>
    <property type="match status" value="1"/>
</dbReference>
<keyword evidence="6 12" id="KW-0732">Signal</keyword>
<dbReference type="Proteomes" id="UP001652660">
    <property type="component" value="Chromosome 7e"/>
</dbReference>
<keyword evidence="4" id="KW-0433">Leucine-rich repeat</keyword>
<evidence type="ECO:0000256" key="8">
    <source>
        <dbReference type="ARBA" id="ARBA00022989"/>
    </source>
</evidence>